<dbReference type="EMBL" id="ACJW02000002">
    <property type="protein sequence ID" value="EEP68827.1"/>
    <property type="molecule type" value="Genomic_DNA"/>
</dbReference>
<accession>C4GF22</accession>
<dbReference type="STRING" id="629741.GCWU000324_00731"/>
<keyword evidence="2" id="KW-1185">Reference proteome</keyword>
<protein>
    <submittedName>
        <fullName evidence="1">Uncharacterized protein</fullName>
    </submittedName>
</protein>
<reference evidence="1" key="1">
    <citation type="submission" date="2009-04" db="EMBL/GenBank/DDBJ databases">
        <authorList>
            <person name="Weinstock G."/>
            <person name="Sodergren E."/>
            <person name="Clifton S."/>
            <person name="Fulton L."/>
            <person name="Fulton B."/>
            <person name="Courtney L."/>
            <person name="Fronick C."/>
            <person name="Harrison M."/>
            <person name="Strong C."/>
            <person name="Farmer C."/>
            <person name="Delahaunty K."/>
            <person name="Markovic C."/>
            <person name="Hall O."/>
            <person name="Minx P."/>
            <person name="Tomlinson C."/>
            <person name="Mitreva M."/>
            <person name="Nelson J."/>
            <person name="Hou S."/>
            <person name="Wollam A."/>
            <person name="Pepin K.H."/>
            <person name="Johnson M."/>
            <person name="Bhonagiri V."/>
            <person name="Nash W.E."/>
            <person name="Warren W."/>
            <person name="Chinwalla A."/>
            <person name="Mardis E.R."/>
            <person name="Wilson R.K."/>
        </authorList>
    </citation>
    <scope>NUCLEOTIDE SEQUENCE [LARGE SCALE GENOMIC DNA]</scope>
    <source>
        <strain evidence="1">ATCC 51147</strain>
    </source>
</reference>
<dbReference type="AlphaFoldDB" id="C4GF22"/>
<dbReference type="Proteomes" id="UP000003009">
    <property type="component" value="Unassembled WGS sequence"/>
</dbReference>
<name>C4GF22_9NEIS</name>
<evidence type="ECO:0000313" key="1">
    <source>
        <dbReference type="EMBL" id="EEP68827.1"/>
    </source>
</evidence>
<comment type="caution">
    <text evidence="1">The sequence shown here is derived from an EMBL/GenBank/DDBJ whole genome shotgun (WGS) entry which is preliminary data.</text>
</comment>
<evidence type="ECO:0000313" key="2">
    <source>
        <dbReference type="Proteomes" id="UP000003009"/>
    </source>
</evidence>
<gene>
    <name evidence="1" type="ORF">GCWU000324_00731</name>
</gene>
<sequence length="151" mass="16719">MGFEMQAFTPAQGSLKTLFPTKRTACQQAVGTRGSVSGCRTVAPALRQPETQNGTATAHCQKWQHHLQNTHCPIATRFQAASNHHPRQPENSTATARRQMVYSTRLCWLAKYRRAADAPSRIPFQAASAAQSPEGSLKNKNRLVLRQTVFC</sequence>
<organism evidence="1 2">
    <name type="scientific">Kingella oralis ATCC 51147</name>
    <dbReference type="NCBI Taxonomy" id="629741"/>
    <lineage>
        <taxon>Bacteria</taxon>
        <taxon>Pseudomonadati</taxon>
        <taxon>Pseudomonadota</taxon>
        <taxon>Betaproteobacteria</taxon>
        <taxon>Neisseriales</taxon>
        <taxon>Neisseriaceae</taxon>
        <taxon>Kingella</taxon>
    </lineage>
</organism>
<dbReference type="HOGENOM" id="CLU_1728930_0_0_4"/>
<proteinExistence type="predicted"/>